<evidence type="ECO:0000259" key="4">
    <source>
        <dbReference type="PROSITE" id="PS50011"/>
    </source>
</evidence>
<dbReference type="GO" id="GO:0005524">
    <property type="term" value="F:ATP binding"/>
    <property type="evidence" value="ECO:0007669"/>
    <property type="project" value="UniProtKB-KW"/>
</dbReference>
<dbReference type="Proteomes" id="UP001372338">
    <property type="component" value="Unassembled WGS sequence"/>
</dbReference>
<accession>A0AAN9F258</accession>
<reference evidence="5 6" key="1">
    <citation type="submission" date="2024-01" db="EMBL/GenBank/DDBJ databases">
        <title>The genomes of 5 underutilized Papilionoideae crops provide insights into root nodulation and disease resistanc.</title>
        <authorList>
            <person name="Yuan L."/>
        </authorList>
    </citation>
    <scope>NUCLEOTIDE SEQUENCE [LARGE SCALE GENOMIC DNA]</scope>
    <source>
        <strain evidence="5">ZHUSHIDOU_FW_LH</strain>
        <tissue evidence="5">Leaf</tissue>
    </source>
</reference>
<feature type="region of interest" description="Disordered" evidence="3">
    <location>
        <begin position="435"/>
        <end position="468"/>
    </location>
</feature>
<protein>
    <recommendedName>
        <fullName evidence="4">Protein kinase domain-containing protein</fullName>
    </recommendedName>
</protein>
<keyword evidence="6" id="KW-1185">Reference proteome</keyword>
<gene>
    <name evidence="5" type="ORF">RIF29_21065</name>
</gene>
<evidence type="ECO:0000313" key="6">
    <source>
        <dbReference type="Proteomes" id="UP001372338"/>
    </source>
</evidence>
<dbReference type="Gene3D" id="1.10.510.10">
    <property type="entry name" value="Transferase(Phosphotransferase) domain 1"/>
    <property type="match status" value="1"/>
</dbReference>
<dbReference type="PANTHER" id="PTHR24346:SF39">
    <property type="entry name" value="SERINE_THREONINE-PROTEIN KINASE GRIK1-RELATED"/>
    <property type="match status" value="1"/>
</dbReference>
<dbReference type="PANTHER" id="PTHR24346">
    <property type="entry name" value="MAP/MICROTUBULE AFFINITY-REGULATING KINASE"/>
    <property type="match status" value="1"/>
</dbReference>
<dbReference type="InterPro" id="IPR000719">
    <property type="entry name" value="Prot_kinase_dom"/>
</dbReference>
<dbReference type="Pfam" id="PF00069">
    <property type="entry name" value="Pkinase"/>
    <property type="match status" value="1"/>
</dbReference>
<feature type="region of interest" description="Disordered" evidence="3">
    <location>
        <begin position="21"/>
        <end position="40"/>
    </location>
</feature>
<evidence type="ECO:0000256" key="2">
    <source>
        <dbReference type="ARBA" id="ARBA00022840"/>
    </source>
</evidence>
<dbReference type="SMART" id="SM00220">
    <property type="entry name" value="S_TKc"/>
    <property type="match status" value="1"/>
</dbReference>
<dbReference type="PROSITE" id="PS50011">
    <property type="entry name" value="PROTEIN_KINASE_DOM"/>
    <property type="match status" value="1"/>
</dbReference>
<proteinExistence type="predicted"/>
<dbReference type="EMBL" id="JAYWIO010000004">
    <property type="protein sequence ID" value="KAK7268367.1"/>
    <property type="molecule type" value="Genomic_DNA"/>
</dbReference>
<dbReference type="AlphaFoldDB" id="A0AAN9F258"/>
<sequence>MMGCLSCLGEIEDDEISHYSEVNSNTSSGDESDVQARPKHSEEILSLRAENNMFCRQFPVKETHKLIRSEDDNGNKIINEYVRVHRISFGSYGKVALYRSCLDGKHYAIKLVGLANVTEDMQTLIYPQPPFCHRQALCTITAVISLSRSSLVSPLTALSLSLSITTVLFRHRFPITDAFSLPPPARSLSVTAALSLSCHRRALSLPSPLLFLPSPPRFLSSATAAFSQSLSISFAFSPSMQDLTYKVLIMKMLEHPNIVNLIEVIDDEESDDFYVVLEYVEGKWICEGSGRSCALGEETALKYLSDIVSGLKYLHAHNIVHGDIKPDNLLVNRHGTVKIGDFSVSQAFEGQSERRERSYLSWRPPLPFLEFREQTMVNEDAPDVQGWGEKMDDGTVPSFGAVPGELIPYGIVDPVYSRNYGKLAHKHISREQFYEEEKAREEREEKARKEREEARRKAAEEARYGGDGPLTAEDIEEAFFHMPQDWEIAIFDVADRFYKAMLDGTLMEIN</sequence>
<dbReference type="SUPFAM" id="SSF56112">
    <property type="entry name" value="Protein kinase-like (PK-like)"/>
    <property type="match status" value="1"/>
</dbReference>
<keyword evidence="1" id="KW-0547">Nucleotide-binding</keyword>
<organism evidence="5 6">
    <name type="scientific">Crotalaria pallida</name>
    <name type="common">Smooth rattlebox</name>
    <name type="synonym">Crotalaria striata</name>
    <dbReference type="NCBI Taxonomy" id="3830"/>
    <lineage>
        <taxon>Eukaryota</taxon>
        <taxon>Viridiplantae</taxon>
        <taxon>Streptophyta</taxon>
        <taxon>Embryophyta</taxon>
        <taxon>Tracheophyta</taxon>
        <taxon>Spermatophyta</taxon>
        <taxon>Magnoliopsida</taxon>
        <taxon>eudicotyledons</taxon>
        <taxon>Gunneridae</taxon>
        <taxon>Pentapetalae</taxon>
        <taxon>rosids</taxon>
        <taxon>fabids</taxon>
        <taxon>Fabales</taxon>
        <taxon>Fabaceae</taxon>
        <taxon>Papilionoideae</taxon>
        <taxon>50 kb inversion clade</taxon>
        <taxon>genistoids sensu lato</taxon>
        <taxon>core genistoids</taxon>
        <taxon>Crotalarieae</taxon>
        <taxon>Crotalaria</taxon>
    </lineage>
</organism>
<dbReference type="GO" id="GO:0004674">
    <property type="term" value="F:protein serine/threonine kinase activity"/>
    <property type="evidence" value="ECO:0007669"/>
    <property type="project" value="TreeGrafter"/>
</dbReference>
<dbReference type="InterPro" id="IPR008271">
    <property type="entry name" value="Ser/Thr_kinase_AS"/>
</dbReference>
<dbReference type="InterPro" id="IPR011009">
    <property type="entry name" value="Kinase-like_dom_sf"/>
</dbReference>
<name>A0AAN9F258_CROPI</name>
<evidence type="ECO:0000256" key="1">
    <source>
        <dbReference type="ARBA" id="ARBA00022741"/>
    </source>
</evidence>
<dbReference type="GO" id="GO:0035556">
    <property type="term" value="P:intracellular signal transduction"/>
    <property type="evidence" value="ECO:0007669"/>
    <property type="project" value="TreeGrafter"/>
</dbReference>
<keyword evidence="2" id="KW-0067">ATP-binding</keyword>
<dbReference type="Gene3D" id="3.30.200.20">
    <property type="entry name" value="Phosphorylase Kinase, domain 1"/>
    <property type="match status" value="2"/>
</dbReference>
<feature type="compositionally biased region" description="Basic and acidic residues" evidence="3">
    <location>
        <begin position="435"/>
        <end position="464"/>
    </location>
</feature>
<comment type="caution">
    <text evidence="5">The sequence shown here is derived from an EMBL/GenBank/DDBJ whole genome shotgun (WGS) entry which is preliminary data.</text>
</comment>
<evidence type="ECO:0000313" key="5">
    <source>
        <dbReference type="EMBL" id="KAK7268367.1"/>
    </source>
</evidence>
<evidence type="ECO:0000256" key="3">
    <source>
        <dbReference type="SAM" id="MobiDB-lite"/>
    </source>
</evidence>
<feature type="domain" description="Protein kinase" evidence="4">
    <location>
        <begin position="81"/>
        <end position="480"/>
    </location>
</feature>
<dbReference type="GO" id="GO:0005737">
    <property type="term" value="C:cytoplasm"/>
    <property type="evidence" value="ECO:0007669"/>
    <property type="project" value="TreeGrafter"/>
</dbReference>
<dbReference type="PROSITE" id="PS00108">
    <property type="entry name" value="PROTEIN_KINASE_ST"/>
    <property type="match status" value="1"/>
</dbReference>